<reference evidence="1" key="1">
    <citation type="submission" date="2020-02" db="EMBL/GenBank/DDBJ databases">
        <authorList>
            <person name="Palmer J.M."/>
        </authorList>
    </citation>
    <scope>NUCLEOTIDE SEQUENCE</scope>
    <source>
        <strain evidence="1">EPUS1.4</strain>
        <tissue evidence="1">Thallus</tissue>
    </source>
</reference>
<dbReference type="AlphaFoldDB" id="A0A8H7AUM1"/>
<gene>
    <name evidence="1" type="ORF">GJ744_009742</name>
</gene>
<comment type="caution">
    <text evidence="1">The sequence shown here is derived from an EMBL/GenBank/DDBJ whole genome shotgun (WGS) entry which is preliminary data.</text>
</comment>
<name>A0A8H7AUM1_9EURO</name>
<sequence>MSISRLNASWLAGHNENTLALANVNLNFALIKIQPPSEYSGLGMILSSSRRRAAEDGELHQTARKLSVLFRPLLPKTPALLKVYGKRVSEISKTLDSNRHTGFRLSAMFSDWVGIDATSIWAAATSGPAAITVHLVACMIARVFTTSEATSLWYELVERRKEQLVKAEAEGMADDSDMLAARCDISRTQLAEWDASARAWLQSADEAMAEKQTRLMRAIEELRLPIENDPALLDSVMKACTAALESMEKLIGGTAQRVQSPAVLLGLSCWHIYPDLLVLGTGKIEPTKQQDPLVSDGGLLTIGMQLEGGTDESIFWSLPLSFLRRYGDPVVAQGYIGPGHSRISLQELIFITMGCLFGHWGSAAANNDFAASWVTLIYHLFRESKSSLPARSYSANDDGSLVHSPVHSQSWLSVLNQAATTFIDAQGEEKREYQRLISLGRRKRSFLGESKFQTDPSRVTVTSLKYKLRNSVDRTHTHQKLLDFEDESYEPMFGFLGVNKILYCLDTPEERIEFLRKVATHKGLDPKRHLIQYDKQARKQGRPSFDRSLALEFASVAPVLVTNTRKRGQDGGEKLSSIVSNIRWRSKDSVQLGEKSSGHEERFFTAPEELFSSMSSILIGNHTAAIVWLPEHTILDNAVLVPNTDELQMSRSHTEVSPEDMKVLLQGCHLNRSSLQRSFQESGFRETHDVPRRGITRALLCVGNILRVYKLLPGATISTKILQRPIPEVFHPKRHGSFVTSTLSRKYALALVAYCESGYCILDPPMLDKVFALSTGNSIFVYGALLSDPAERVEGYELRRLHGNIGRPGIALMISPTHPRVRASNDENWRVINHDAFDSTAVDSFESTSLHIWFTNYVLPLAVQSSGNRDSEAYLLESVISIHDNGKWVADVDMCDALANSAVAIETCHGKCLAEALPAGPYHDTEELTAIDCWEELLDPPMGDIIVRAQNNWVARLALLSVAHQLSFNVLVLPKDFCYRCFNRTIFAKYILPEMSSALGRHCAAIM</sequence>
<protein>
    <submittedName>
        <fullName evidence="1">Uncharacterized protein</fullName>
    </submittedName>
</protein>
<dbReference type="EMBL" id="JAACFV010000006">
    <property type="protein sequence ID" value="KAF7513321.1"/>
    <property type="molecule type" value="Genomic_DNA"/>
</dbReference>
<organism evidence="1 2">
    <name type="scientific">Endocarpon pusillum</name>
    <dbReference type="NCBI Taxonomy" id="364733"/>
    <lineage>
        <taxon>Eukaryota</taxon>
        <taxon>Fungi</taxon>
        <taxon>Dikarya</taxon>
        <taxon>Ascomycota</taxon>
        <taxon>Pezizomycotina</taxon>
        <taxon>Eurotiomycetes</taxon>
        <taxon>Chaetothyriomycetidae</taxon>
        <taxon>Verrucariales</taxon>
        <taxon>Verrucariaceae</taxon>
        <taxon>Endocarpon</taxon>
    </lineage>
</organism>
<evidence type="ECO:0000313" key="2">
    <source>
        <dbReference type="Proteomes" id="UP000606974"/>
    </source>
</evidence>
<proteinExistence type="predicted"/>
<keyword evidence="2" id="KW-1185">Reference proteome</keyword>
<accession>A0A8H7AUM1</accession>
<dbReference type="Proteomes" id="UP000606974">
    <property type="component" value="Unassembled WGS sequence"/>
</dbReference>
<dbReference type="OrthoDB" id="5354164at2759"/>
<evidence type="ECO:0000313" key="1">
    <source>
        <dbReference type="EMBL" id="KAF7513321.1"/>
    </source>
</evidence>